<dbReference type="SUPFAM" id="SSF55811">
    <property type="entry name" value="Nudix"/>
    <property type="match status" value="1"/>
</dbReference>
<sequence>MIVTDRFRLVPAAYVLLLRTGPRGEEVLLQLRRGTGFMDGHWAAAAAGHVEEAESVTRAAVREAAEELGVVVDPADLVALTAMHRTRATGLPVDERVDFFFTCRAWRGEPRAAEAKAADVRWFPLDALPEPVVPHERWVLDQLARGAVPPPVSEFGFTPDGRRPTVSS</sequence>
<dbReference type="Gene3D" id="3.90.79.10">
    <property type="entry name" value="Nucleoside Triphosphate Pyrophosphohydrolase"/>
    <property type="match status" value="1"/>
</dbReference>
<gene>
    <name evidence="4" type="ordered locus">Psed_2127</name>
</gene>
<evidence type="ECO:0000313" key="5">
    <source>
        <dbReference type="Proteomes" id="UP000007809"/>
    </source>
</evidence>
<dbReference type="AlphaFoldDB" id="F4CJB3"/>
<dbReference type="RefSeq" id="WP_013674283.1">
    <property type="nucleotide sequence ID" value="NC_015312.1"/>
</dbReference>
<keyword evidence="5" id="KW-1185">Reference proteome</keyword>
<dbReference type="Pfam" id="PF00293">
    <property type="entry name" value="NUDIX"/>
    <property type="match status" value="1"/>
</dbReference>
<dbReference type="EMBL" id="CP002593">
    <property type="protein sequence ID" value="AEA24352.1"/>
    <property type="molecule type" value="Genomic_DNA"/>
</dbReference>
<dbReference type="GO" id="GO:0016787">
    <property type="term" value="F:hydrolase activity"/>
    <property type="evidence" value="ECO:0007669"/>
    <property type="project" value="UniProtKB-KW"/>
</dbReference>
<accession>F4CJB3</accession>
<dbReference type="eggNOG" id="COG1051">
    <property type="taxonomic scope" value="Bacteria"/>
</dbReference>
<dbReference type="PANTHER" id="PTHR43046:SF16">
    <property type="entry name" value="ADP-RIBOSE PYROPHOSPHATASE YJHB-RELATED"/>
    <property type="match status" value="1"/>
</dbReference>
<dbReference type="PROSITE" id="PS00893">
    <property type="entry name" value="NUDIX_BOX"/>
    <property type="match status" value="1"/>
</dbReference>
<name>F4CJB3_PSEUX</name>
<dbReference type="HOGENOM" id="CLU_037162_9_3_11"/>
<evidence type="ECO:0000256" key="1">
    <source>
        <dbReference type="ARBA" id="ARBA00001946"/>
    </source>
</evidence>
<organism evidence="4 5">
    <name type="scientific">Pseudonocardia dioxanivorans (strain ATCC 55486 / DSM 44775 / JCM 13855 / CB1190)</name>
    <dbReference type="NCBI Taxonomy" id="675635"/>
    <lineage>
        <taxon>Bacteria</taxon>
        <taxon>Bacillati</taxon>
        <taxon>Actinomycetota</taxon>
        <taxon>Actinomycetes</taxon>
        <taxon>Pseudonocardiales</taxon>
        <taxon>Pseudonocardiaceae</taxon>
        <taxon>Pseudonocardia</taxon>
    </lineage>
</organism>
<dbReference type="InterPro" id="IPR000086">
    <property type="entry name" value="NUDIX_hydrolase_dom"/>
</dbReference>
<dbReference type="PROSITE" id="PS51462">
    <property type="entry name" value="NUDIX"/>
    <property type="match status" value="1"/>
</dbReference>
<proteinExistence type="predicted"/>
<dbReference type="CDD" id="cd04683">
    <property type="entry name" value="NUDIX_Hydrolase"/>
    <property type="match status" value="1"/>
</dbReference>
<comment type="cofactor">
    <cofactor evidence="1">
        <name>Mg(2+)</name>
        <dbReference type="ChEBI" id="CHEBI:18420"/>
    </cofactor>
</comment>
<dbReference type="Proteomes" id="UP000007809">
    <property type="component" value="Chromosome"/>
</dbReference>
<dbReference type="KEGG" id="pdx:Psed_2127"/>
<feature type="domain" description="Nudix hydrolase" evidence="3">
    <location>
        <begin position="8"/>
        <end position="145"/>
    </location>
</feature>
<evidence type="ECO:0000313" key="4">
    <source>
        <dbReference type="EMBL" id="AEA24352.1"/>
    </source>
</evidence>
<evidence type="ECO:0000256" key="2">
    <source>
        <dbReference type="ARBA" id="ARBA00022801"/>
    </source>
</evidence>
<dbReference type="InterPro" id="IPR020084">
    <property type="entry name" value="NUDIX_hydrolase_CS"/>
</dbReference>
<keyword evidence="2 4" id="KW-0378">Hydrolase</keyword>
<dbReference type="InterPro" id="IPR015797">
    <property type="entry name" value="NUDIX_hydrolase-like_dom_sf"/>
</dbReference>
<protein>
    <submittedName>
        <fullName evidence="4">NUDIX hydrolase</fullName>
    </submittedName>
</protein>
<evidence type="ECO:0000259" key="3">
    <source>
        <dbReference type="PROSITE" id="PS51462"/>
    </source>
</evidence>
<dbReference type="PANTHER" id="PTHR43046">
    <property type="entry name" value="GDP-MANNOSE MANNOSYL HYDROLASE"/>
    <property type="match status" value="1"/>
</dbReference>
<reference evidence="4 5" key="1">
    <citation type="journal article" date="2011" name="J. Bacteriol.">
        <title>Genome sequence of the 1,4-dioxane-degrading Pseudonocardia dioxanivorans strain CB1190.</title>
        <authorList>
            <person name="Sales C.M."/>
            <person name="Mahendra S."/>
            <person name="Grostern A."/>
            <person name="Parales R.E."/>
            <person name="Goodwin L.A."/>
            <person name="Woyke T."/>
            <person name="Nolan M."/>
            <person name="Lapidus A."/>
            <person name="Chertkov O."/>
            <person name="Ovchinnikova G."/>
            <person name="Sczyrba A."/>
            <person name="Alvarez-Cohen L."/>
        </authorList>
    </citation>
    <scope>NUCLEOTIDE SEQUENCE [LARGE SCALE GENOMIC DNA]</scope>
    <source>
        <strain evidence="5">ATCC 55486 / DSM 44775 / JCM 13855 / CB1190</strain>
    </source>
</reference>